<dbReference type="RefSeq" id="WP_100706911.1">
    <property type="nucleotide sequence ID" value="NZ_NPDL01000011.1"/>
</dbReference>
<feature type="transmembrane region" description="Helical" evidence="1">
    <location>
        <begin position="95"/>
        <end position="117"/>
    </location>
</feature>
<dbReference type="PANTHER" id="PTHR42709">
    <property type="entry name" value="ALKALINE PHOSPHATASE LIKE PROTEIN"/>
    <property type="match status" value="1"/>
</dbReference>
<dbReference type="AlphaFoldDB" id="A0A2M9XD75"/>
<dbReference type="Pfam" id="PF09335">
    <property type="entry name" value="VTT_dom"/>
    <property type="match status" value="1"/>
</dbReference>
<evidence type="ECO:0000256" key="1">
    <source>
        <dbReference type="SAM" id="Phobius"/>
    </source>
</evidence>
<feature type="domain" description="VTT" evidence="2">
    <location>
        <begin position="77"/>
        <end position="191"/>
    </location>
</feature>
<dbReference type="Proteomes" id="UP000232196">
    <property type="component" value="Unassembled WGS sequence"/>
</dbReference>
<dbReference type="EMBL" id="NPDN01000005">
    <property type="protein sequence ID" value="PJZ25549.1"/>
    <property type="molecule type" value="Genomic_DNA"/>
</dbReference>
<keyword evidence="1" id="KW-0472">Membrane</keyword>
<keyword evidence="4" id="KW-1185">Reference proteome</keyword>
<evidence type="ECO:0000313" key="3">
    <source>
        <dbReference type="EMBL" id="PJZ25549.1"/>
    </source>
</evidence>
<feature type="transmembrane region" description="Helical" evidence="1">
    <location>
        <begin position="137"/>
        <end position="158"/>
    </location>
</feature>
<reference evidence="3 4" key="1">
    <citation type="submission" date="2017-07" db="EMBL/GenBank/DDBJ databases">
        <title>Leptospira spp. isolated from tropical soils.</title>
        <authorList>
            <person name="Thibeaux R."/>
            <person name="Iraola G."/>
            <person name="Ferres I."/>
            <person name="Bierque E."/>
            <person name="Girault D."/>
            <person name="Soupe-Gilbert M.-E."/>
            <person name="Picardeau M."/>
            <person name="Goarant C."/>
        </authorList>
    </citation>
    <scope>NUCLEOTIDE SEQUENCE [LARGE SCALE GENOMIC DNA]</scope>
    <source>
        <strain evidence="3 4">MCA1-C-A1</strain>
    </source>
</reference>
<name>A0A2M9XD75_9LEPT</name>
<dbReference type="InterPro" id="IPR051311">
    <property type="entry name" value="DedA_domain"/>
</dbReference>
<keyword evidence="1" id="KW-1133">Transmembrane helix</keyword>
<evidence type="ECO:0000259" key="2">
    <source>
        <dbReference type="Pfam" id="PF09335"/>
    </source>
</evidence>
<comment type="caution">
    <text evidence="3">The sequence shown here is derived from an EMBL/GenBank/DDBJ whole genome shotgun (WGS) entry which is preliminary data.</text>
</comment>
<dbReference type="PANTHER" id="PTHR42709:SF11">
    <property type="entry name" value="DEDA FAMILY PROTEIN"/>
    <property type="match status" value="1"/>
</dbReference>
<organism evidence="3 4">
    <name type="scientific">Leptospira hartskeerlii</name>
    <dbReference type="NCBI Taxonomy" id="2023177"/>
    <lineage>
        <taxon>Bacteria</taxon>
        <taxon>Pseudomonadati</taxon>
        <taxon>Spirochaetota</taxon>
        <taxon>Spirochaetia</taxon>
        <taxon>Leptospirales</taxon>
        <taxon>Leptospiraceae</taxon>
        <taxon>Leptospira</taxon>
    </lineage>
</organism>
<feature type="transmembrane region" description="Helical" evidence="1">
    <location>
        <begin position="170"/>
        <end position="190"/>
    </location>
</feature>
<dbReference type="OrthoDB" id="8549942at2"/>
<sequence>MKTESQELKNSTENVISSLVRQTLIASVILLLIVLVLARFFNERVTQIAGLFLDYTGVWGVGLSIFVADSVHIFFPPDTFLILAVAAKMPDFWVIFFASFGSLLAGGCSYSQGRFLLPKLTVFSKFIRNHEEKLEVYVKRFGFWAVVLAALTPLPYSWTSVAAGVMKMRLDLFFTAALFRIPRFILYYYLIKGGWIGI</sequence>
<keyword evidence="1" id="KW-0812">Transmembrane</keyword>
<gene>
    <name evidence="3" type="ORF">CH357_11610</name>
</gene>
<feature type="transmembrane region" description="Helical" evidence="1">
    <location>
        <begin position="52"/>
        <end position="75"/>
    </location>
</feature>
<dbReference type="InterPro" id="IPR032816">
    <property type="entry name" value="VTT_dom"/>
</dbReference>
<accession>A0A2M9XD75</accession>
<protein>
    <recommendedName>
        <fullName evidence="2">VTT domain-containing protein</fullName>
    </recommendedName>
</protein>
<feature type="transmembrane region" description="Helical" evidence="1">
    <location>
        <begin position="20"/>
        <end position="40"/>
    </location>
</feature>
<proteinExistence type="predicted"/>
<evidence type="ECO:0000313" key="4">
    <source>
        <dbReference type="Proteomes" id="UP000232196"/>
    </source>
</evidence>
<dbReference type="GO" id="GO:0005886">
    <property type="term" value="C:plasma membrane"/>
    <property type="evidence" value="ECO:0007669"/>
    <property type="project" value="TreeGrafter"/>
</dbReference>